<sequence>MQKIVHDGDIVYFNENAYKINGANGKIYQLLRLTSKEGKIEITIKYRKKEKTINALNLTNIELFLICKMLNYFKDK</sequence>
<organism evidence="1 2">
    <name type="scientific">phage Lak_Megaphage_Sonny</name>
    <dbReference type="NCBI Taxonomy" id="3109229"/>
    <lineage>
        <taxon>Viruses</taxon>
        <taxon>Duplodnaviria</taxon>
        <taxon>Heunggongvirae</taxon>
        <taxon>Uroviricota</taxon>
        <taxon>Caudoviricetes</taxon>
        <taxon>Caudoviricetes code 15 clade</taxon>
    </lineage>
</organism>
<proteinExistence type="predicted"/>
<keyword evidence="2" id="KW-1185">Reference proteome</keyword>
<dbReference type="Proteomes" id="UP001358193">
    <property type="component" value="Segment"/>
</dbReference>
<dbReference type="EMBL" id="OR769223">
    <property type="protein sequence ID" value="WQJ53253.1"/>
    <property type="molecule type" value="Genomic_DNA"/>
</dbReference>
<evidence type="ECO:0000313" key="2">
    <source>
        <dbReference type="Proteomes" id="UP001358193"/>
    </source>
</evidence>
<name>A0ABZ0Z235_9CAUD</name>
<protein>
    <submittedName>
        <fullName evidence="1">Uncharacterized protein</fullName>
    </submittedName>
</protein>
<reference evidence="1 2" key="1">
    <citation type="submission" date="2023-11" db="EMBL/GenBank/DDBJ databases">
        <authorList>
            <person name="Cook R."/>
            <person name="Crisci M."/>
            <person name="Pye H."/>
            <person name="Adriaenssens E."/>
            <person name="Santini J."/>
        </authorList>
    </citation>
    <scope>NUCLEOTIDE SEQUENCE [LARGE SCALE GENOMIC DNA]</scope>
    <source>
        <strain evidence="1">Lak_Megaphage_Sonny</strain>
    </source>
</reference>
<accession>A0ABZ0Z235</accession>
<evidence type="ECO:0000313" key="1">
    <source>
        <dbReference type="EMBL" id="WQJ53253.1"/>
    </source>
</evidence>